<dbReference type="Proteomes" id="UP000501676">
    <property type="component" value="Plasmid pC0210C1"/>
</dbReference>
<organism evidence="1 2">
    <name type="scientific">Lactobacillus iners</name>
    <dbReference type="NCBI Taxonomy" id="147802"/>
    <lineage>
        <taxon>Bacteria</taxon>
        <taxon>Bacillati</taxon>
        <taxon>Bacillota</taxon>
        <taxon>Bacilli</taxon>
        <taxon>Lactobacillales</taxon>
        <taxon>Lactobacillaceae</taxon>
        <taxon>Lactobacillus</taxon>
    </lineage>
</organism>
<dbReference type="AlphaFoldDB" id="A0A6G7BB61"/>
<evidence type="ECO:0000313" key="2">
    <source>
        <dbReference type="Proteomes" id="UP000501676"/>
    </source>
</evidence>
<sequence>MSLLDYGFDLLENRDDLIENFNFKDPYDFVNELFEDAYVNQSLTYNRCQAADDVFMEYDIVDILETLNNMGYDNESIRNFSIEAIHVLLCANQFESYLSKHYADYKKYLSIEFTDQEILLLTLYTISVINLVIDSKNEIASEIYKALGTKFLMLEKHLKESHDLCVAFNAFDTKMLNKLRHQDEQ</sequence>
<proteinExistence type="predicted"/>
<reference evidence="1 2" key="1">
    <citation type="submission" date="2020-02" db="EMBL/GenBank/DDBJ databases">
        <title>Complete genome sequences of six Lactobacillus iners strains isolated from the human vagina.</title>
        <authorList>
            <person name="France M.T."/>
            <person name="Rutt L."/>
            <person name="Narina S."/>
            <person name="Arbaugh S."/>
            <person name="Humphrys M.S."/>
            <person name="Ma B."/>
            <person name="Hayward M.R."/>
            <person name="Relman D."/>
            <person name="Kwon D.S."/>
            <person name="Ravel J."/>
        </authorList>
    </citation>
    <scope>NUCLEOTIDE SEQUENCE [LARGE SCALE GENOMIC DNA]</scope>
    <source>
        <strain evidence="1 2">C0210C1</strain>
        <plasmid evidence="2">pc0210c1</plasmid>
    </source>
</reference>
<gene>
    <name evidence="1" type="ORF">G6Z83_07065</name>
</gene>
<protein>
    <submittedName>
        <fullName evidence="1">Uncharacterized protein</fullName>
    </submittedName>
</protein>
<accession>A0A6G7BB61</accession>
<evidence type="ECO:0000313" key="1">
    <source>
        <dbReference type="EMBL" id="QIH24474.1"/>
    </source>
</evidence>
<dbReference type="EMBL" id="CP049229">
    <property type="protein sequence ID" value="QIH24474.1"/>
    <property type="molecule type" value="Genomic_DNA"/>
</dbReference>
<keyword evidence="1" id="KW-0614">Plasmid</keyword>
<geneLocation type="plasmid" evidence="2">
    <name>pc0210c1</name>
</geneLocation>
<name>A0A6G7BB61_9LACO</name>
<dbReference type="RefSeq" id="WP_006734559.1">
    <property type="nucleotide sequence ID" value="NZ_CP049227.1"/>
</dbReference>